<accession>A2Q3N3</accession>
<sequence length="96" mass="10990">MDQLDLANVIMSPYAEHRQTCSFERVILYSGWLIYDTRRVRYLPEQVVHVPRPPEKDALDEIAAEQEGKHEYLDLAGMLGSIKDHVYSIMISGVVA</sequence>
<proteinExistence type="predicted"/>
<protein>
    <submittedName>
        <fullName evidence="1">Uncharacterized protein</fullName>
    </submittedName>
</protein>
<dbReference type="EMBL" id="AC155886">
    <property type="protein sequence ID" value="ABN08233.1"/>
    <property type="molecule type" value="Genomic_DNA"/>
</dbReference>
<evidence type="ECO:0000313" key="1">
    <source>
        <dbReference type="EMBL" id="ABN08233.1"/>
    </source>
</evidence>
<reference evidence="1" key="2">
    <citation type="submission" date="2007-03" db="EMBL/GenBank/DDBJ databases">
        <authorList>
            <consortium name="The International Medicago Genome Annotation Group"/>
        </authorList>
    </citation>
    <scope>NUCLEOTIDE SEQUENCE</scope>
</reference>
<dbReference type="AlphaFoldDB" id="A2Q3N3"/>
<reference evidence="1" key="1">
    <citation type="submission" date="2005-04" db="EMBL/GenBank/DDBJ databases">
        <authorList>
            <person name="Town C.D."/>
        </authorList>
    </citation>
    <scope>NUCLEOTIDE SEQUENCE</scope>
</reference>
<organism evidence="1">
    <name type="scientific">Medicago truncatula</name>
    <name type="common">Barrel medic</name>
    <name type="synonym">Medicago tribuloides</name>
    <dbReference type="NCBI Taxonomy" id="3880"/>
    <lineage>
        <taxon>Eukaryota</taxon>
        <taxon>Viridiplantae</taxon>
        <taxon>Streptophyta</taxon>
        <taxon>Embryophyta</taxon>
        <taxon>Tracheophyta</taxon>
        <taxon>Spermatophyta</taxon>
        <taxon>Magnoliopsida</taxon>
        <taxon>eudicotyledons</taxon>
        <taxon>Gunneridae</taxon>
        <taxon>Pentapetalae</taxon>
        <taxon>rosids</taxon>
        <taxon>fabids</taxon>
        <taxon>Fabales</taxon>
        <taxon>Fabaceae</taxon>
        <taxon>Papilionoideae</taxon>
        <taxon>50 kb inversion clade</taxon>
        <taxon>NPAAA clade</taxon>
        <taxon>Hologalegina</taxon>
        <taxon>IRL clade</taxon>
        <taxon>Trifolieae</taxon>
        <taxon>Medicago</taxon>
    </lineage>
</organism>
<name>A2Q3N3_MEDTR</name>
<gene>
    <name evidence="1" type="ORF">MtrDRAFT_AC155886g11v2</name>
</gene>